<dbReference type="GeneID" id="300578547"/>
<dbReference type="Proteomes" id="UP001642720">
    <property type="component" value="Unassembled WGS sequence"/>
</dbReference>
<evidence type="ECO:0000256" key="1">
    <source>
        <dbReference type="SAM" id="MobiDB-lite"/>
    </source>
</evidence>
<dbReference type="EMBL" id="PPTA01000009">
    <property type="protein sequence ID" value="TFB01224.1"/>
    <property type="molecule type" value="Genomic_DNA"/>
</dbReference>
<feature type="region of interest" description="Disordered" evidence="1">
    <location>
        <begin position="1"/>
        <end position="54"/>
    </location>
</feature>
<dbReference type="RefSeq" id="XP_073557425.1">
    <property type="nucleotide sequence ID" value="XM_073704097.1"/>
</dbReference>
<protein>
    <submittedName>
        <fullName evidence="2">Uncharacterized protein</fullName>
    </submittedName>
</protein>
<evidence type="ECO:0000313" key="2">
    <source>
        <dbReference type="EMBL" id="TFB01224.1"/>
    </source>
</evidence>
<accession>A0ABY2GZ55</accession>
<keyword evidence="3" id="KW-1185">Reference proteome</keyword>
<sequence>MVQTRAQRAAKRRHTSEPEDLEQDAPTSRPPAPERLGDAAVDEADPNDPIDYWI</sequence>
<comment type="caution">
    <text evidence="2">The sequence shown here is derived from an EMBL/GenBank/DDBJ whole genome shotgun (WGS) entry which is preliminary data.</text>
</comment>
<gene>
    <name evidence="2" type="ORF">CCMA1212_006907</name>
</gene>
<reference evidence="2 3" key="1">
    <citation type="submission" date="2018-01" db="EMBL/GenBank/DDBJ databases">
        <title>Genome characterization of the sugarcane-associated fungus Trichoderma ghanense CCMA-1212 and their application in lignocelulose bioconversion.</title>
        <authorList>
            <person name="Steindorff A.S."/>
            <person name="Mendes T.D."/>
            <person name="Vilela E.S.D."/>
            <person name="Rodrigues D.S."/>
            <person name="Formighieri E.F."/>
            <person name="Melo I.S."/>
            <person name="Favaro L.C.L."/>
        </authorList>
    </citation>
    <scope>NUCLEOTIDE SEQUENCE [LARGE SCALE GENOMIC DNA]</scope>
    <source>
        <strain evidence="2 3">CCMA-1212</strain>
    </source>
</reference>
<name>A0ABY2GZ55_9HYPO</name>
<evidence type="ECO:0000313" key="3">
    <source>
        <dbReference type="Proteomes" id="UP001642720"/>
    </source>
</evidence>
<proteinExistence type="predicted"/>
<organism evidence="2 3">
    <name type="scientific">Trichoderma ghanense</name>
    <dbReference type="NCBI Taxonomy" id="65468"/>
    <lineage>
        <taxon>Eukaryota</taxon>
        <taxon>Fungi</taxon>
        <taxon>Dikarya</taxon>
        <taxon>Ascomycota</taxon>
        <taxon>Pezizomycotina</taxon>
        <taxon>Sordariomycetes</taxon>
        <taxon>Hypocreomycetidae</taxon>
        <taxon>Hypocreales</taxon>
        <taxon>Hypocreaceae</taxon>
        <taxon>Trichoderma</taxon>
    </lineage>
</organism>